<accession>A0A9D1QVB5</accession>
<sequence>MTQHLTDQEIVDWTTRKLQLHGHNPQHWALIGVLLHREVYLFRNAHKREQITVYHKPNGDLFMGNLWGE</sequence>
<reference evidence="1" key="2">
    <citation type="submission" date="2021-04" db="EMBL/GenBank/DDBJ databases">
        <authorList>
            <person name="Gilroy R."/>
        </authorList>
    </citation>
    <scope>NUCLEOTIDE SEQUENCE</scope>
    <source>
        <strain evidence="1">CHK173-259</strain>
    </source>
</reference>
<evidence type="ECO:0000313" key="1">
    <source>
        <dbReference type="EMBL" id="HIW72681.1"/>
    </source>
</evidence>
<protein>
    <submittedName>
        <fullName evidence="1">Uncharacterized protein</fullName>
    </submittedName>
</protein>
<name>A0A9D1QVB5_9LACO</name>
<proteinExistence type="predicted"/>
<organism evidence="1 2">
    <name type="scientific">Candidatus Levilactobacillus faecigallinarum</name>
    <dbReference type="NCBI Taxonomy" id="2838638"/>
    <lineage>
        <taxon>Bacteria</taxon>
        <taxon>Bacillati</taxon>
        <taxon>Bacillota</taxon>
        <taxon>Bacilli</taxon>
        <taxon>Lactobacillales</taxon>
        <taxon>Lactobacillaceae</taxon>
        <taxon>Levilactobacillus</taxon>
    </lineage>
</organism>
<comment type="caution">
    <text evidence="1">The sequence shown here is derived from an EMBL/GenBank/DDBJ whole genome shotgun (WGS) entry which is preliminary data.</text>
</comment>
<reference evidence="1" key="1">
    <citation type="journal article" date="2021" name="PeerJ">
        <title>Extensive microbial diversity within the chicken gut microbiome revealed by metagenomics and culture.</title>
        <authorList>
            <person name="Gilroy R."/>
            <person name="Ravi A."/>
            <person name="Getino M."/>
            <person name="Pursley I."/>
            <person name="Horton D.L."/>
            <person name="Alikhan N.F."/>
            <person name="Baker D."/>
            <person name="Gharbi K."/>
            <person name="Hall N."/>
            <person name="Watson M."/>
            <person name="Adriaenssens E.M."/>
            <person name="Foster-Nyarko E."/>
            <person name="Jarju S."/>
            <person name="Secka A."/>
            <person name="Antonio M."/>
            <person name="Oren A."/>
            <person name="Chaudhuri R.R."/>
            <person name="La Ragione R."/>
            <person name="Hildebrand F."/>
            <person name="Pallen M.J."/>
        </authorList>
    </citation>
    <scope>NUCLEOTIDE SEQUENCE</scope>
    <source>
        <strain evidence="1">CHK173-259</strain>
    </source>
</reference>
<dbReference type="AlphaFoldDB" id="A0A9D1QVB5"/>
<gene>
    <name evidence="1" type="ORF">H9875_08670</name>
</gene>
<dbReference type="Proteomes" id="UP000886822">
    <property type="component" value="Unassembled WGS sequence"/>
</dbReference>
<evidence type="ECO:0000313" key="2">
    <source>
        <dbReference type="Proteomes" id="UP000886822"/>
    </source>
</evidence>
<dbReference type="EMBL" id="DXGJ01000065">
    <property type="protein sequence ID" value="HIW72681.1"/>
    <property type="molecule type" value="Genomic_DNA"/>
</dbReference>